<organism evidence="1 2">
    <name type="scientific">Tardiphaga alba</name>
    <dbReference type="NCBI Taxonomy" id="340268"/>
    <lineage>
        <taxon>Bacteria</taxon>
        <taxon>Pseudomonadati</taxon>
        <taxon>Pseudomonadota</taxon>
        <taxon>Alphaproteobacteria</taxon>
        <taxon>Hyphomicrobiales</taxon>
        <taxon>Nitrobacteraceae</taxon>
        <taxon>Tardiphaga</taxon>
    </lineage>
</organism>
<keyword evidence="2" id="KW-1185">Reference proteome</keyword>
<reference evidence="1 2" key="1">
    <citation type="submission" date="2019-02" db="EMBL/GenBank/DDBJ databases">
        <title>Emended description of the genus Rhodopseudomonas and description of Rhodopseudomonas albus sp. nov., a non-phototrophic, heavy-metal-tolerant bacterium isolated from garden soil.</title>
        <authorList>
            <person name="Bao Z."/>
            <person name="Cao W.W."/>
            <person name="Sato Y."/>
            <person name="Nishizawa T."/>
            <person name="Zhao J."/>
            <person name="Guo Y."/>
            <person name="Ohta H."/>
        </authorList>
    </citation>
    <scope>NUCLEOTIDE SEQUENCE [LARGE SCALE GENOMIC DNA]</scope>
    <source>
        <strain evidence="1 2">SK50-23</strain>
    </source>
</reference>
<sequence length="95" mass="10348">MPRRNTCNRLPGVTSTLPPSITISALIDNSTVSARPDLRGKAAVEQMADDMRQFGQREGGVSRDDLELLGWTSQQVDLHSSDARTLALRLSRVAA</sequence>
<dbReference type="Proteomes" id="UP000682843">
    <property type="component" value="Chromosome"/>
</dbReference>
<name>A0ABX8AA18_9BRAD</name>
<accession>A0ABX8AA18</accession>
<gene>
    <name evidence="1" type="ORF">RPMA_18450</name>
</gene>
<evidence type="ECO:0000313" key="2">
    <source>
        <dbReference type="Proteomes" id="UP000682843"/>
    </source>
</evidence>
<dbReference type="EMBL" id="CP036498">
    <property type="protein sequence ID" value="QUS40598.1"/>
    <property type="molecule type" value="Genomic_DNA"/>
</dbReference>
<proteinExistence type="predicted"/>
<evidence type="ECO:0000313" key="1">
    <source>
        <dbReference type="EMBL" id="QUS40598.1"/>
    </source>
</evidence>
<dbReference type="RefSeq" id="WP_211909183.1">
    <property type="nucleotide sequence ID" value="NZ_CP036498.1"/>
</dbReference>
<protein>
    <submittedName>
        <fullName evidence="1">Uncharacterized protein</fullName>
    </submittedName>
</protein>